<dbReference type="PROSITE" id="PS00913">
    <property type="entry name" value="ADH_IRON_1"/>
    <property type="match status" value="1"/>
</dbReference>
<comment type="similarity">
    <text evidence="1">Belongs to the iron-containing alcohol dehydrogenase family.</text>
</comment>
<protein>
    <submittedName>
        <fullName evidence="6">Iron-containing alcohol dehydrogenase</fullName>
    </submittedName>
</protein>
<dbReference type="Pfam" id="PF00465">
    <property type="entry name" value="Fe-ADH"/>
    <property type="match status" value="1"/>
</dbReference>
<evidence type="ECO:0000256" key="2">
    <source>
        <dbReference type="ARBA" id="ARBA00023002"/>
    </source>
</evidence>
<dbReference type="Gene3D" id="3.40.50.1970">
    <property type="match status" value="1"/>
</dbReference>
<dbReference type="GO" id="GO:0046872">
    <property type="term" value="F:metal ion binding"/>
    <property type="evidence" value="ECO:0007669"/>
    <property type="project" value="InterPro"/>
</dbReference>
<dbReference type="Proteomes" id="UP000824024">
    <property type="component" value="Unassembled WGS sequence"/>
</dbReference>
<reference evidence="6" key="2">
    <citation type="submission" date="2021-04" db="EMBL/GenBank/DDBJ databases">
        <authorList>
            <person name="Gilroy R."/>
        </authorList>
    </citation>
    <scope>NUCLEOTIDE SEQUENCE</scope>
    <source>
        <strain evidence="6">CHK192-9172</strain>
    </source>
</reference>
<evidence type="ECO:0000313" key="6">
    <source>
        <dbReference type="EMBL" id="HIZ08410.1"/>
    </source>
</evidence>
<evidence type="ECO:0000259" key="5">
    <source>
        <dbReference type="Pfam" id="PF25137"/>
    </source>
</evidence>
<dbReference type="AlphaFoldDB" id="A0A9D2IGP6"/>
<dbReference type="PANTHER" id="PTHR11496:SF102">
    <property type="entry name" value="ALCOHOL DEHYDROGENASE 4"/>
    <property type="match status" value="1"/>
</dbReference>
<dbReference type="InterPro" id="IPR001670">
    <property type="entry name" value="ADH_Fe/GldA"/>
</dbReference>
<comment type="caution">
    <text evidence="6">The sequence shown here is derived from an EMBL/GenBank/DDBJ whole genome shotgun (WGS) entry which is preliminary data.</text>
</comment>
<sequence length="385" mass="42009">MAHFTLPAHVITGEHILKEAVPYFKEMGTQGLIVTGRHVVKSEMMEELKTVLKENGIRYTVFSGVSGEPEDWMAEEGKELYLKNSCDFVIGIGGGSVLDTAKAIAAAVAWDGDLSDFNGGEITKCACRIAAIPTTAGTGSEATRFTVITDTKRDIKMLLKGSCLMPYLAVVDETYNMSAPKTVAVSTGLDALTHAVEAYISKKAMDLTDTLAVSAVKRILTYLPKACRDRNDKEAGRQMALAALEAGICINNSSVTLVHGMSRPLGALFHVPHGMSNAMLLYTCLTFVKDVSGRQFAQLAKEAGIVDREEKQEQAAEAFLKKIKELCDICQVPSIKEYGIQESSYLEQIDKMARDALDSGSPANVRKEISMEDVKELYRKAYENK</sequence>
<accession>A0A9D2IGP6</accession>
<dbReference type="EMBL" id="DXCH01000288">
    <property type="protein sequence ID" value="HIZ08410.1"/>
    <property type="molecule type" value="Genomic_DNA"/>
</dbReference>
<evidence type="ECO:0000313" key="7">
    <source>
        <dbReference type="Proteomes" id="UP000824024"/>
    </source>
</evidence>
<evidence type="ECO:0000256" key="1">
    <source>
        <dbReference type="ARBA" id="ARBA00007358"/>
    </source>
</evidence>
<dbReference type="SUPFAM" id="SSF56796">
    <property type="entry name" value="Dehydroquinate synthase-like"/>
    <property type="match status" value="1"/>
</dbReference>
<feature type="domain" description="Fe-containing alcohol dehydrogenase-like C-terminal" evidence="5">
    <location>
        <begin position="185"/>
        <end position="382"/>
    </location>
</feature>
<organism evidence="6 7">
    <name type="scientific">Candidatus Eubacterium avistercoris</name>
    <dbReference type="NCBI Taxonomy" id="2838567"/>
    <lineage>
        <taxon>Bacteria</taxon>
        <taxon>Bacillati</taxon>
        <taxon>Bacillota</taxon>
        <taxon>Clostridia</taxon>
        <taxon>Eubacteriales</taxon>
        <taxon>Eubacteriaceae</taxon>
        <taxon>Eubacterium</taxon>
    </lineage>
</organism>
<keyword evidence="2" id="KW-0560">Oxidoreductase</keyword>
<dbReference type="InterPro" id="IPR018211">
    <property type="entry name" value="ADH_Fe_CS"/>
</dbReference>
<dbReference type="CDD" id="cd08194">
    <property type="entry name" value="Fe-ADH-like"/>
    <property type="match status" value="1"/>
</dbReference>
<dbReference type="FunFam" id="1.20.1090.10:FF:000001">
    <property type="entry name" value="Aldehyde-alcohol dehydrogenase"/>
    <property type="match status" value="1"/>
</dbReference>
<dbReference type="InterPro" id="IPR056798">
    <property type="entry name" value="ADH_Fe_C"/>
</dbReference>
<dbReference type="Pfam" id="PF25137">
    <property type="entry name" value="ADH_Fe_C"/>
    <property type="match status" value="1"/>
</dbReference>
<proteinExistence type="inferred from homology"/>
<evidence type="ECO:0000259" key="4">
    <source>
        <dbReference type="Pfam" id="PF00465"/>
    </source>
</evidence>
<dbReference type="InterPro" id="IPR039697">
    <property type="entry name" value="Alcohol_dehydrogenase_Fe"/>
</dbReference>
<reference evidence="6" key="1">
    <citation type="journal article" date="2021" name="PeerJ">
        <title>Extensive microbial diversity within the chicken gut microbiome revealed by metagenomics and culture.</title>
        <authorList>
            <person name="Gilroy R."/>
            <person name="Ravi A."/>
            <person name="Getino M."/>
            <person name="Pursley I."/>
            <person name="Horton D.L."/>
            <person name="Alikhan N.F."/>
            <person name="Baker D."/>
            <person name="Gharbi K."/>
            <person name="Hall N."/>
            <person name="Watson M."/>
            <person name="Adriaenssens E.M."/>
            <person name="Foster-Nyarko E."/>
            <person name="Jarju S."/>
            <person name="Secka A."/>
            <person name="Antonio M."/>
            <person name="Oren A."/>
            <person name="Chaudhuri R.R."/>
            <person name="La Ragione R."/>
            <person name="Hildebrand F."/>
            <person name="Pallen M.J."/>
        </authorList>
    </citation>
    <scope>NUCLEOTIDE SEQUENCE</scope>
    <source>
        <strain evidence="6">CHK192-9172</strain>
    </source>
</reference>
<name>A0A9D2IGP6_9FIRM</name>
<dbReference type="FunFam" id="3.40.50.1970:FF:000003">
    <property type="entry name" value="Alcohol dehydrogenase, iron-containing"/>
    <property type="match status" value="1"/>
</dbReference>
<dbReference type="Gene3D" id="1.20.1090.10">
    <property type="entry name" value="Dehydroquinate synthase-like - alpha domain"/>
    <property type="match status" value="1"/>
</dbReference>
<feature type="domain" description="Alcohol dehydrogenase iron-type/glycerol dehydrogenase GldA" evidence="4">
    <location>
        <begin position="7"/>
        <end position="172"/>
    </location>
</feature>
<keyword evidence="3" id="KW-0520">NAD</keyword>
<dbReference type="PANTHER" id="PTHR11496">
    <property type="entry name" value="ALCOHOL DEHYDROGENASE"/>
    <property type="match status" value="1"/>
</dbReference>
<gene>
    <name evidence="6" type="ORF">IAA08_10825</name>
</gene>
<evidence type="ECO:0000256" key="3">
    <source>
        <dbReference type="ARBA" id="ARBA00023027"/>
    </source>
</evidence>
<dbReference type="GO" id="GO:0004022">
    <property type="term" value="F:alcohol dehydrogenase (NAD+) activity"/>
    <property type="evidence" value="ECO:0007669"/>
    <property type="project" value="UniProtKB-ARBA"/>
</dbReference>